<evidence type="ECO:0008006" key="3">
    <source>
        <dbReference type="Google" id="ProtNLM"/>
    </source>
</evidence>
<name>A0ABT3XME0_9FLAO</name>
<evidence type="ECO:0000313" key="2">
    <source>
        <dbReference type="Proteomes" id="UP001073122"/>
    </source>
</evidence>
<accession>A0ABT3XME0</accession>
<keyword evidence="2" id="KW-1185">Reference proteome</keyword>
<gene>
    <name evidence="1" type="ORF">OF897_01750</name>
</gene>
<protein>
    <recommendedName>
        <fullName evidence="3">WG repeat protein</fullName>
    </recommendedName>
</protein>
<reference evidence="1" key="1">
    <citation type="submission" date="2022-10" db="EMBL/GenBank/DDBJ databases">
        <title>Chryseobacterium sp. nov., a novel bacterial species.</title>
        <authorList>
            <person name="Cao Y."/>
        </authorList>
    </citation>
    <scope>NUCLEOTIDE SEQUENCE</scope>
    <source>
        <strain evidence="1">CCTCC AB2015118</strain>
    </source>
</reference>
<dbReference type="EMBL" id="JAOVZW010000001">
    <property type="protein sequence ID" value="MCX8522647.1"/>
    <property type="molecule type" value="Genomic_DNA"/>
</dbReference>
<proteinExistence type="predicted"/>
<dbReference type="RefSeq" id="WP_267263969.1">
    <property type="nucleotide sequence ID" value="NZ_JAOVZW010000001.1"/>
</dbReference>
<dbReference type="Proteomes" id="UP001073122">
    <property type="component" value="Unassembled WGS sequence"/>
</dbReference>
<sequence>MMKKYLSSIFILMFLLSFGQVDHYLRDSINEAIKTKFFIERNEKYGLKDSLGNLKTRIEFDDISIFDTKYFLVRKDTLYGVYGRNGKNIIPVNYREINNILPNSRNYQIADYRSDNFWYAYKYNPNIDHETFGIYSKNGEKKYPEKISYNRGIYELNNIRFAIVSIVDDQYFTYYNDKKINTYKDVVLKFNKNDISEYELPFEYKHLQFLEIQGNKIVVYTSPNGLTGFIDLKSNRKIEPRFKSYIFNDNKIFAKEREFYTTEIDKNLNFRERNENIIAALKEFEIIKYNENMSVLKGNTQANFSFPIISFQEIKDKEIPVLFKYFLDKDQTEKKYTQPGIISFDGKIHIKPSKKGSTSFNLINEGYHILDQIENKNKKNEVFLVKEWRSISPKSDSIEITFYNREGSEVMHFDKDLYDKYLKNCMQKTMSIKDNFLFANCYKHPDQYFFVYNLTSKKFIFKDKKGYFQPENDGKYKITNYDKESKQSTDEFYSKDLNFLYKIINKSQ</sequence>
<comment type="caution">
    <text evidence="1">The sequence shown here is derived from an EMBL/GenBank/DDBJ whole genome shotgun (WGS) entry which is preliminary data.</text>
</comment>
<organism evidence="1 2">
    <name type="scientific">Chryseobacterium formosus</name>
    <dbReference type="NCBI Taxonomy" id="1537363"/>
    <lineage>
        <taxon>Bacteria</taxon>
        <taxon>Pseudomonadati</taxon>
        <taxon>Bacteroidota</taxon>
        <taxon>Flavobacteriia</taxon>
        <taxon>Flavobacteriales</taxon>
        <taxon>Weeksellaceae</taxon>
        <taxon>Chryseobacterium group</taxon>
        <taxon>Chryseobacterium</taxon>
    </lineage>
</organism>
<evidence type="ECO:0000313" key="1">
    <source>
        <dbReference type="EMBL" id="MCX8522647.1"/>
    </source>
</evidence>